<gene>
    <name evidence="7" type="primary">l32</name>
    <name evidence="5" type="synonym">rpmF</name>
    <name evidence="7" type="ORF">BROFUL_01964</name>
</gene>
<evidence type="ECO:0000256" key="5">
    <source>
        <dbReference type="HAMAP-Rule" id="MF_00340"/>
    </source>
</evidence>
<comment type="caution">
    <text evidence="7">The sequence shown here is derived from an EMBL/GenBank/DDBJ whole genome shotgun (WGS) entry which is preliminary data.</text>
</comment>
<dbReference type="GO" id="GO:0006412">
    <property type="term" value="P:translation"/>
    <property type="evidence" value="ECO:0007669"/>
    <property type="project" value="UniProtKB-UniRule"/>
</dbReference>
<evidence type="ECO:0000256" key="1">
    <source>
        <dbReference type="ARBA" id="ARBA00008560"/>
    </source>
</evidence>
<keyword evidence="8" id="KW-1185">Reference proteome</keyword>
<protein>
    <recommendedName>
        <fullName evidence="4 5">Large ribosomal subunit protein bL32</fullName>
    </recommendedName>
</protein>
<reference evidence="7 8" key="1">
    <citation type="journal article" date="2013" name="BMC Microbiol.">
        <title>Identification of the type II cytochrome c maturation pathway in anammox bacteria by comparative genomics.</title>
        <authorList>
            <person name="Ferousi C."/>
            <person name="Speth D.R."/>
            <person name="Reimann J."/>
            <person name="Op den Camp H.J."/>
            <person name="Allen J.W."/>
            <person name="Keltjens J.T."/>
            <person name="Jetten M.S."/>
        </authorList>
    </citation>
    <scope>NUCLEOTIDE SEQUENCE [LARGE SCALE GENOMIC DNA]</scope>
    <source>
        <strain evidence="7">RU1</strain>
    </source>
</reference>
<evidence type="ECO:0000256" key="4">
    <source>
        <dbReference type="ARBA" id="ARBA00035178"/>
    </source>
</evidence>
<dbReference type="NCBIfam" id="TIGR01031">
    <property type="entry name" value="rpmF_bact"/>
    <property type="match status" value="2"/>
</dbReference>
<evidence type="ECO:0000256" key="2">
    <source>
        <dbReference type="ARBA" id="ARBA00022980"/>
    </source>
</evidence>
<keyword evidence="2 5" id="KW-0689">Ribosomal protein</keyword>
<evidence type="ECO:0000256" key="6">
    <source>
        <dbReference type="SAM" id="MobiDB-lite"/>
    </source>
</evidence>
<dbReference type="GO" id="GO:0003735">
    <property type="term" value="F:structural constituent of ribosome"/>
    <property type="evidence" value="ECO:0007669"/>
    <property type="project" value="InterPro"/>
</dbReference>
<name>A0A0M2UXV8_9BACT</name>
<feature type="region of interest" description="Disordered" evidence="6">
    <location>
        <begin position="1"/>
        <end position="24"/>
    </location>
</feature>
<dbReference type="InterPro" id="IPR044957">
    <property type="entry name" value="Ribosomal_bL32_bact"/>
</dbReference>
<comment type="similarity">
    <text evidence="1 5">Belongs to the bacterial ribosomal protein bL32 family.</text>
</comment>
<proteinExistence type="inferred from homology"/>
<evidence type="ECO:0000256" key="3">
    <source>
        <dbReference type="ARBA" id="ARBA00023274"/>
    </source>
</evidence>
<dbReference type="PANTHER" id="PTHR35534:SF1">
    <property type="entry name" value="LARGE RIBOSOMAL SUBUNIT PROTEIN BL32"/>
    <property type="match status" value="1"/>
</dbReference>
<evidence type="ECO:0000313" key="7">
    <source>
        <dbReference type="EMBL" id="KKO19304.1"/>
    </source>
</evidence>
<feature type="compositionally biased region" description="Basic residues" evidence="6">
    <location>
        <begin position="1"/>
        <end position="19"/>
    </location>
</feature>
<dbReference type="AlphaFoldDB" id="A0A0M2UXV8"/>
<keyword evidence="3 5" id="KW-0687">Ribonucleoprotein</keyword>
<dbReference type="Proteomes" id="UP000034954">
    <property type="component" value="Unassembled WGS sequence"/>
</dbReference>
<dbReference type="EMBL" id="LAQJ01000201">
    <property type="protein sequence ID" value="KKO19304.1"/>
    <property type="molecule type" value="Genomic_DNA"/>
</dbReference>
<dbReference type="SUPFAM" id="SSF57829">
    <property type="entry name" value="Zn-binding ribosomal proteins"/>
    <property type="match status" value="1"/>
</dbReference>
<dbReference type="InterPro" id="IPR011332">
    <property type="entry name" value="Ribosomal_zn-bd"/>
</dbReference>
<evidence type="ECO:0000313" key="8">
    <source>
        <dbReference type="Proteomes" id="UP000034954"/>
    </source>
</evidence>
<dbReference type="HAMAP" id="MF_00340">
    <property type="entry name" value="Ribosomal_bL32"/>
    <property type="match status" value="1"/>
</dbReference>
<accession>A0A0M2UXV8</accession>
<dbReference type="PANTHER" id="PTHR35534">
    <property type="entry name" value="50S RIBOSOMAL PROTEIN L32"/>
    <property type="match status" value="1"/>
</dbReference>
<dbReference type="Pfam" id="PF01783">
    <property type="entry name" value="Ribosomal_L32p"/>
    <property type="match status" value="2"/>
</dbReference>
<organism evidence="7 8">
    <name type="scientific">Candidatus Brocadia fulgida</name>
    <dbReference type="NCBI Taxonomy" id="380242"/>
    <lineage>
        <taxon>Bacteria</taxon>
        <taxon>Pseudomonadati</taxon>
        <taxon>Planctomycetota</taxon>
        <taxon>Candidatus Brocadiia</taxon>
        <taxon>Candidatus Brocadiales</taxon>
        <taxon>Candidatus Brocadiaceae</taxon>
        <taxon>Candidatus Brocadia</taxon>
    </lineage>
</organism>
<dbReference type="InterPro" id="IPR002677">
    <property type="entry name" value="Ribosomal_bL32"/>
</dbReference>
<dbReference type="GO" id="GO:0015934">
    <property type="term" value="C:large ribosomal subunit"/>
    <property type="evidence" value="ECO:0007669"/>
    <property type="project" value="InterPro"/>
</dbReference>
<sequence>MPNPKRRFSNSRTRKRRTHDKLTPPVIPLAENIEKGAGVRSKRYICSHCKQVNQPHTVCHNCGYYRGKQVISVGM</sequence>